<feature type="domain" description="Retrotransposon gag" evidence="2">
    <location>
        <begin position="39"/>
        <end position="131"/>
    </location>
</feature>
<accession>A0A3L6SIN1</accession>
<evidence type="ECO:0000259" key="2">
    <source>
        <dbReference type="Pfam" id="PF03732"/>
    </source>
</evidence>
<dbReference type="EMBL" id="PQIB02000004">
    <property type="protein sequence ID" value="RLN22446.1"/>
    <property type="molecule type" value="Genomic_DNA"/>
</dbReference>
<evidence type="ECO:0000313" key="4">
    <source>
        <dbReference type="Proteomes" id="UP000275267"/>
    </source>
</evidence>
<feature type="compositionally biased region" description="Basic and acidic residues" evidence="1">
    <location>
        <begin position="199"/>
        <end position="212"/>
    </location>
</feature>
<evidence type="ECO:0000313" key="3">
    <source>
        <dbReference type="EMBL" id="RLN22446.1"/>
    </source>
</evidence>
<dbReference type="InterPro" id="IPR005162">
    <property type="entry name" value="Retrotrans_gag_dom"/>
</dbReference>
<dbReference type="Proteomes" id="UP000275267">
    <property type="component" value="Unassembled WGS sequence"/>
</dbReference>
<proteinExistence type="predicted"/>
<dbReference type="STRING" id="4540.A0A3L6SIN1"/>
<keyword evidence="4" id="KW-1185">Reference proteome</keyword>
<reference evidence="4" key="1">
    <citation type="journal article" date="2019" name="Nat. Commun.">
        <title>The genome of broomcorn millet.</title>
        <authorList>
            <person name="Zou C."/>
            <person name="Miki D."/>
            <person name="Li D."/>
            <person name="Tang Q."/>
            <person name="Xiao L."/>
            <person name="Rajput S."/>
            <person name="Deng P."/>
            <person name="Jia W."/>
            <person name="Huang R."/>
            <person name="Zhang M."/>
            <person name="Sun Y."/>
            <person name="Hu J."/>
            <person name="Fu X."/>
            <person name="Schnable P.S."/>
            <person name="Li F."/>
            <person name="Zhang H."/>
            <person name="Feng B."/>
            <person name="Zhu X."/>
            <person name="Liu R."/>
            <person name="Schnable J.C."/>
            <person name="Zhu J.-K."/>
            <person name="Zhang H."/>
        </authorList>
    </citation>
    <scope>NUCLEOTIDE SEQUENCE [LARGE SCALE GENOMIC DNA]</scope>
</reference>
<dbReference type="Pfam" id="PF03732">
    <property type="entry name" value="Retrotrans_gag"/>
    <property type="match status" value="1"/>
</dbReference>
<gene>
    <name evidence="3" type="ORF">C2845_PM07G15520</name>
</gene>
<comment type="caution">
    <text evidence="3">The sequence shown here is derived from an EMBL/GenBank/DDBJ whole genome shotgun (WGS) entry which is preliminary data.</text>
</comment>
<feature type="region of interest" description="Disordered" evidence="1">
    <location>
        <begin position="168"/>
        <end position="212"/>
    </location>
</feature>
<evidence type="ECO:0000256" key="1">
    <source>
        <dbReference type="SAM" id="MobiDB-lite"/>
    </source>
</evidence>
<dbReference type="AlphaFoldDB" id="A0A3L6SIN1"/>
<protein>
    <submittedName>
        <fullName evidence="3">Gag-pol polyprotein</fullName>
    </submittedName>
</protein>
<name>A0A3L6SIN1_PANMI</name>
<sequence length="325" mass="36915">MNPDTKIILDALTKCFDDPELRFDYFQLYDVEPSRWVAIATMHFISPAARWLPSVERKLENCSWSEFSTLFMERFGRDQHELLVRQLFHIKQTGSIGEYIEQFAGLVDQLTAYENVVDPLHYITRFIDGLKDDLRSAVIIQRPSDLDTAFVLAQLQVALPSKRRDFRCPDYYNTPKPDNTGAVALPTPSRSDRSLATQPDDRRTTDVARSRSAEDRWTALKAMRRAQGLCQRCAEKWSKGHRCSEQIQLHALQELLGVFMLDDSPETHDSDDSPYTDQLFLTLSLAASTGKSASNTMVLVGEIQNIPIRGCLLILGALIPFSVKL</sequence>
<organism evidence="3 4">
    <name type="scientific">Panicum miliaceum</name>
    <name type="common">Proso millet</name>
    <name type="synonym">Broomcorn millet</name>
    <dbReference type="NCBI Taxonomy" id="4540"/>
    <lineage>
        <taxon>Eukaryota</taxon>
        <taxon>Viridiplantae</taxon>
        <taxon>Streptophyta</taxon>
        <taxon>Embryophyta</taxon>
        <taxon>Tracheophyta</taxon>
        <taxon>Spermatophyta</taxon>
        <taxon>Magnoliopsida</taxon>
        <taxon>Liliopsida</taxon>
        <taxon>Poales</taxon>
        <taxon>Poaceae</taxon>
        <taxon>PACMAD clade</taxon>
        <taxon>Panicoideae</taxon>
        <taxon>Panicodae</taxon>
        <taxon>Paniceae</taxon>
        <taxon>Panicinae</taxon>
        <taxon>Panicum</taxon>
        <taxon>Panicum sect. Panicum</taxon>
    </lineage>
</organism>
<dbReference type="OrthoDB" id="1738534at2759"/>